<evidence type="ECO:0000256" key="1">
    <source>
        <dbReference type="ARBA" id="ARBA00002324"/>
    </source>
</evidence>
<evidence type="ECO:0000256" key="5">
    <source>
        <dbReference type="ARBA" id="ARBA00022679"/>
    </source>
</evidence>
<evidence type="ECO:0000256" key="11">
    <source>
        <dbReference type="HAMAP-Rule" id="MF_00244"/>
    </source>
</evidence>
<dbReference type="KEGG" id="gso:PH603_15200"/>
<evidence type="ECO:0000256" key="8">
    <source>
        <dbReference type="ARBA" id="ARBA00022840"/>
    </source>
</evidence>
<evidence type="ECO:0000313" key="13">
    <source>
        <dbReference type="EMBL" id="WCL53883.1"/>
    </source>
</evidence>
<feature type="domain" description="Cytidyltransferase-like" evidence="12">
    <location>
        <begin position="21"/>
        <end position="198"/>
    </location>
</feature>
<keyword evidence="6 11" id="KW-0548">Nucleotidyltransferase</keyword>
<evidence type="ECO:0000256" key="2">
    <source>
        <dbReference type="ARBA" id="ARBA00005019"/>
    </source>
</evidence>
<comment type="catalytic activity">
    <reaction evidence="10 11">
        <text>nicotinate beta-D-ribonucleotide + ATP + H(+) = deamido-NAD(+) + diphosphate</text>
        <dbReference type="Rhea" id="RHEA:22860"/>
        <dbReference type="ChEBI" id="CHEBI:15378"/>
        <dbReference type="ChEBI" id="CHEBI:30616"/>
        <dbReference type="ChEBI" id="CHEBI:33019"/>
        <dbReference type="ChEBI" id="CHEBI:57502"/>
        <dbReference type="ChEBI" id="CHEBI:58437"/>
        <dbReference type="EC" id="2.7.7.18"/>
    </reaction>
</comment>
<dbReference type="Gene3D" id="3.40.50.620">
    <property type="entry name" value="HUPs"/>
    <property type="match status" value="1"/>
</dbReference>
<dbReference type="HAMAP" id="MF_00244">
    <property type="entry name" value="NaMN_adenylyltr"/>
    <property type="match status" value="1"/>
</dbReference>
<protein>
    <recommendedName>
        <fullName evidence="11">Probable nicotinate-nucleotide adenylyltransferase</fullName>
        <ecNumber evidence="11">2.7.7.18</ecNumber>
    </recommendedName>
    <alternativeName>
        <fullName evidence="11">Deamido-NAD(+) diphosphorylase</fullName>
    </alternativeName>
    <alternativeName>
        <fullName evidence="11">Deamido-NAD(+) pyrophosphorylase</fullName>
    </alternativeName>
    <alternativeName>
        <fullName evidence="11">Nicotinate mononucleotide adenylyltransferase</fullName>
        <shortName evidence="11">NaMN adenylyltransferase</shortName>
    </alternativeName>
</protein>
<gene>
    <name evidence="11" type="primary">nadD</name>
    <name evidence="13" type="ORF">PH603_15200</name>
</gene>
<accession>A0AAE9XUL2</accession>
<evidence type="ECO:0000256" key="10">
    <source>
        <dbReference type="ARBA" id="ARBA00048721"/>
    </source>
</evidence>
<keyword evidence="14" id="KW-1185">Reference proteome</keyword>
<dbReference type="EMBL" id="CP116805">
    <property type="protein sequence ID" value="WCL53883.1"/>
    <property type="molecule type" value="Genomic_DNA"/>
</dbReference>
<dbReference type="GO" id="GO:0009435">
    <property type="term" value="P:NAD+ biosynthetic process"/>
    <property type="evidence" value="ECO:0007669"/>
    <property type="project" value="UniProtKB-UniRule"/>
</dbReference>
<evidence type="ECO:0000259" key="12">
    <source>
        <dbReference type="Pfam" id="PF01467"/>
    </source>
</evidence>
<evidence type="ECO:0000313" key="14">
    <source>
        <dbReference type="Proteomes" id="UP001217500"/>
    </source>
</evidence>
<name>A0AAE9XUL2_9PROT</name>
<dbReference type="AlphaFoldDB" id="A0AAE9XUL2"/>
<dbReference type="RefSeq" id="WP_289503564.1">
    <property type="nucleotide sequence ID" value="NZ_CP116805.1"/>
</dbReference>
<evidence type="ECO:0000256" key="9">
    <source>
        <dbReference type="ARBA" id="ARBA00023027"/>
    </source>
</evidence>
<dbReference type="InterPro" id="IPR004821">
    <property type="entry name" value="Cyt_trans-like"/>
</dbReference>
<dbReference type="GO" id="GO:0005524">
    <property type="term" value="F:ATP binding"/>
    <property type="evidence" value="ECO:0007669"/>
    <property type="project" value="UniProtKB-KW"/>
</dbReference>
<dbReference type="PANTHER" id="PTHR39321:SF3">
    <property type="entry name" value="PHOSPHOPANTETHEINE ADENYLYLTRANSFERASE"/>
    <property type="match status" value="1"/>
</dbReference>
<keyword evidence="7 11" id="KW-0547">Nucleotide-binding</keyword>
<dbReference type="GO" id="GO:0004515">
    <property type="term" value="F:nicotinate-nucleotide adenylyltransferase activity"/>
    <property type="evidence" value="ECO:0007669"/>
    <property type="project" value="UniProtKB-UniRule"/>
</dbReference>
<evidence type="ECO:0000256" key="3">
    <source>
        <dbReference type="ARBA" id="ARBA00009014"/>
    </source>
</evidence>
<comment type="pathway">
    <text evidence="2 11">Cofactor biosynthesis; NAD(+) biosynthesis; deamido-NAD(+) from nicotinate D-ribonucleotide: step 1/1.</text>
</comment>
<dbReference type="Pfam" id="PF01467">
    <property type="entry name" value="CTP_transf_like"/>
    <property type="match status" value="1"/>
</dbReference>
<keyword evidence="8 11" id="KW-0067">ATP-binding</keyword>
<evidence type="ECO:0000256" key="4">
    <source>
        <dbReference type="ARBA" id="ARBA00022642"/>
    </source>
</evidence>
<dbReference type="NCBIfam" id="NF000843">
    <property type="entry name" value="PRK00071.2-2"/>
    <property type="match status" value="1"/>
</dbReference>
<dbReference type="PANTHER" id="PTHR39321">
    <property type="entry name" value="NICOTINATE-NUCLEOTIDE ADENYLYLTRANSFERASE-RELATED"/>
    <property type="match status" value="1"/>
</dbReference>
<evidence type="ECO:0000256" key="6">
    <source>
        <dbReference type="ARBA" id="ARBA00022695"/>
    </source>
</evidence>
<keyword evidence="4 11" id="KW-0662">Pyridine nucleotide biosynthesis</keyword>
<dbReference type="SUPFAM" id="SSF52374">
    <property type="entry name" value="Nucleotidylyl transferase"/>
    <property type="match status" value="1"/>
</dbReference>
<sequence>MKGGLSLYRDAARARGRTIGLYGGSFNPAHDGHSHIAKAALTRLGVDEVWLMVSPGNPLKDAASDMAPFPERLKSAGRIARPPRMRATDIEKRLGTRFTADTIEALKARMPLTRFVWLMGADNMASFDRWQRWTEIPHAVTIAIFDRPGYARHRHGGRIARRFGRFLVKPQRLVRARPPAWCFVTLPRHPASASAIRRQSGPKWYAEAL</sequence>
<comment type="similarity">
    <text evidence="3 11">Belongs to the NadD family.</text>
</comment>
<keyword evidence="9 11" id="KW-0520">NAD</keyword>
<proteinExistence type="inferred from homology"/>
<dbReference type="InterPro" id="IPR014729">
    <property type="entry name" value="Rossmann-like_a/b/a_fold"/>
</dbReference>
<dbReference type="EC" id="2.7.7.18" evidence="11"/>
<dbReference type="CDD" id="cd02165">
    <property type="entry name" value="NMNAT"/>
    <property type="match status" value="1"/>
</dbReference>
<keyword evidence="5 11" id="KW-0808">Transferase</keyword>
<evidence type="ECO:0000256" key="7">
    <source>
        <dbReference type="ARBA" id="ARBA00022741"/>
    </source>
</evidence>
<reference evidence="13" key="1">
    <citation type="submission" date="2023-01" db="EMBL/GenBank/DDBJ databases">
        <title>The genome sequence of Kordiimonadaceae bacterium 6D33.</title>
        <authorList>
            <person name="Liu Y."/>
        </authorList>
    </citation>
    <scope>NUCLEOTIDE SEQUENCE</scope>
    <source>
        <strain evidence="13">6D33</strain>
    </source>
</reference>
<dbReference type="InterPro" id="IPR005248">
    <property type="entry name" value="NadD/NMNAT"/>
</dbReference>
<dbReference type="Proteomes" id="UP001217500">
    <property type="component" value="Chromosome"/>
</dbReference>
<organism evidence="13 14">
    <name type="scientific">Gimibacter soli</name>
    <dbReference type="NCBI Taxonomy" id="3024400"/>
    <lineage>
        <taxon>Bacteria</taxon>
        <taxon>Pseudomonadati</taxon>
        <taxon>Pseudomonadota</taxon>
        <taxon>Alphaproteobacteria</taxon>
        <taxon>Kordiimonadales</taxon>
        <taxon>Temperatibacteraceae</taxon>
        <taxon>Gimibacter</taxon>
    </lineage>
</organism>
<comment type="function">
    <text evidence="1 11">Catalyzes the reversible adenylation of nicotinate mononucleotide (NaMN) to nicotinic acid adenine dinucleotide (NaAD).</text>
</comment>